<dbReference type="AlphaFoldDB" id="A0A0R0M3F8"/>
<evidence type="ECO:0000256" key="1">
    <source>
        <dbReference type="ARBA" id="ARBA00004123"/>
    </source>
</evidence>
<dbReference type="VEuPathDB" id="MicrosporidiaDB:M153_4230006897"/>
<keyword evidence="4" id="KW-0804">Transcription</keyword>
<protein>
    <submittedName>
        <fullName evidence="6">RNA polymerase III, subunit C34</fullName>
    </submittedName>
</protein>
<dbReference type="GO" id="GO:0005666">
    <property type="term" value="C:RNA polymerase III complex"/>
    <property type="evidence" value="ECO:0007669"/>
    <property type="project" value="InterPro"/>
</dbReference>
<evidence type="ECO:0000313" key="6">
    <source>
        <dbReference type="EMBL" id="KRH94020.1"/>
    </source>
</evidence>
<dbReference type="OrthoDB" id="613763at2759"/>
<dbReference type="GO" id="GO:0006383">
    <property type="term" value="P:transcription by RNA polymerase III"/>
    <property type="evidence" value="ECO:0007669"/>
    <property type="project" value="InterPro"/>
</dbReference>
<comment type="subcellular location">
    <subcellularLocation>
        <location evidence="1">Nucleus</location>
    </subcellularLocation>
</comment>
<dbReference type="InterPro" id="IPR036388">
    <property type="entry name" value="WH-like_DNA-bd_sf"/>
</dbReference>
<name>A0A0R0M3F8_9MICR</name>
<dbReference type="Proteomes" id="UP000051530">
    <property type="component" value="Unassembled WGS sequence"/>
</dbReference>
<dbReference type="InterPro" id="IPR016049">
    <property type="entry name" value="RNA_pol_Rpc34-like"/>
</dbReference>
<comment type="similarity">
    <text evidence="2">Belongs to the eukaryotic RPC34/RPC39 RNA polymerase subunit family.</text>
</comment>
<dbReference type="InterPro" id="IPR036390">
    <property type="entry name" value="WH_DNA-bd_sf"/>
</dbReference>
<evidence type="ECO:0000256" key="5">
    <source>
        <dbReference type="ARBA" id="ARBA00023242"/>
    </source>
</evidence>
<keyword evidence="7" id="KW-1185">Reference proteome</keyword>
<proteinExistence type="inferred from homology"/>
<evidence type="ECO:0000256" key="2">
    <source>
        <dbReference type="ARBA" id="ARBA00011038"/>
    </source>
</evidence>
<evidence type="ECO:0000313" key="7">
    <source>
        <dbReference type="Proteomes" id="UP000051530"/>
    </source>
</evidence>
<reference evidence="6 7" key="1">
    <citation type="submission" date="2015-07" db="EMBL/GenBank/DDBJ databases">
        <title>The genome of Pseudoloma neurophilia, a relevant intracellular parasite of the zebrafish.</title>
        <authorList>
            <person name="Ndikumana S."/>
            <person name="Pelin A."/>
            <person name="Sanders J."/>
            <person name="Corradi N."/>
        </authorList>
    </citation>
    <scope>NUCLEOTIDE SEQUENCE [LARGE SCALE GENOMIC DNA]</scope>
    <source>
        <strain evidence="6 7">MK1</strain>
    </source>
</reference>
<comment type="caution">
    <text evidence="6">The sequence shown here is derived from an EMBL/GenBank/DDBJ whole genome shotgun (WGS) entry which is preliminary data.</text>
</comment>
<evidence type="ECO:0000256" key="4">
    <source>
        <dbReference type="ARBA" id="ARBA00023163"/>
    </source>
</evidence>
<dbReference type="Gene3D" id="1.10.10.10">
    <property type="entry name" value="Winged helix-like DNA-binding domain superfamily/Winged helix DNA-binding domain"/>
    <property type="match status" value="1"/>
</dbReference>
<organism evidence="6 7">
    <name type="scientific">Pseudoloma neurophilia</name>
    <dbReference type="NCBI Taxonomy" id="146866"/>
    <lineage>
        <taxon>Eukaryota</taxon>
        <taxon>Fungi</taxon>
        <taxon>Fungi incertae sedis</taxon>
        <taxon>Microsporidia</taxon>
        <taxon>Pseudoloma</taxon>
    </lineage>
</organism>
<accession>A0A0R0M3F8</accession>
<evidence type="ECO:0000256" key="3">
    <source>
        <dbReference type="ARBA" id="ARBA00022478"/>
    </source>
</evidence>
<gene>
    <name evidence="6" type="ORF">M153_4230006897</name>
</gene>
<sequence length="253" mass="29679">MVSVREKVLTFIKSKTTAFPINDLKTEFPQLSDNELNELLIQLEKQEIITRNDKKQTIVYLRKPEESEQLVYDCIKDSGVKGCSMKELKIKTKLTQNLLTKILKNLENLKYINNIKNESNVKIYYLFNNEMKKEVFFNQNVIDKEFVDQLIKLIFLYLTKKCNMKAKNVTEKIQFGLSNEFKGHDLIRALTIPSTEIHQFILKSNCLKIDLNLQEIEKLLYIMVTMGILQEISIENEKLYRALPFNIEQIIGC</sequence>
<dbReference type="InterPro" id="IPR007832">
    <property type="entry name" value="RNA_pol_Rpc34"/>
</dbReference>
<keyword evidence="3" id="KW-0240">DNA-directed RNA polymerase</keyword>
<dbReference type="Pfam" id="PF05158">
    <property type="entry name" value="RNA_pol_Rpc34"/>
    <property type="match status" value="1"/>
</dbReference>
<dbReference type="PANTHER" id="PTHR12780">
    <property type="entry name" value="RNA POLYMERASE III DNA DIRECTED , 39KD SUBUNIT-RELATED"/>
    <property type="match status" value="1"/>
</dbReference>
<dbReference type="EMBL" id="LGUB01000154">
    <property type="protein sequence ID" value="KRH94020.1"/>
    <property type="molecule type" value="Genomic_DNA"/>
</dbReference>
<keyword evidence="5" id="KW-0539">Nucleus</keyword>
<dbReference type="SUPFAM" id="SSF46785">
    <property type="entry name" value="Winged helix' DNA-binding domain"/>
    <property type="match status" value="1"/>
</dbReference>